<organism evidence="2 3">
    <name type="scientific">Colletotrichum orbiculare (strain 104-T / ATCC 96160 / CBS 514.97 / LARS 414 / MAFF 240422)</name>
    <name type="common">Cucumber anthracnose fungus</name>
    <name type="synonym">Colletotrichum lagenarium</name>
    <dbReference type="NCBI Taxonomy" id="1213857"/>
    <lineage>
        <taxon>Eukaryota</taxon>
        <taxon>Fungi</taxon>
        <taxon>Dikarya</taxon>
        <taxon>Ascomycota</taxon>
        <taxon>Pezizomycotina</taxon>
        <taxon>Sordariomycetes</taxon>
        <taxon>Hypocreomycetidae</taxon>
        <taxon>Glomerellales</taxon>
        <taxon>Glomerellaceae</taxon>
        <taxon>Colletotrichum</taxon>
        <taxon>Colletotrichum orbiculare species complex</taxon>
    </lineage>
</organism>
<evidence type="ECO:0000313" key="2">
    <source>
        <dbReference type="EMBL" id="TDZ23878.1"/>
    </source>
</evidence>
<reference evidence="3" key="1">
    <citation type="journal article" date="2013" name="New Phytol.">
        <title>Comparative genomic and transcriptomic analyses reveal the hemibiotrophic stage shift of Colletotrichum fungi.</title>
        <authorList>
            <person name="Gan P."/>
            <person name="Ikeda K."/>
            <person name="Irieda H."/>
            <person name="Narusaka M."/>
            <person name="O'Connell R.J."/>
            <person name="Narusaka Y."/>
            <person name="Takano Y."/>
            <person name="Kubo Y."/>
            <person name="Shirasu K."/>
        </authorList>
    </citation>
    <scope>NUCLEOTIDE SEQUENCE [LARGE SCALE GENOMIC DNA]</scope>
    <source>
        <strain evidence="3">104-T / ATCC 96160 / CBS 514.97 / LARS 414 / MAFF 240422</strain>
    </source>
</reference>
<accession>A0A484G142</accession>
<reference evidence="3" key="2">
    <citation type="journal article" date="2019" name="Mol. Plant Microbe Interact.">
        <title>Genome sequence resources for four phytopathogenic fungi from the Colletotrichum orbiculare species complex.</title>
        <authorList>
            <person name="Gan P."/>
            <person name="Tsushima A."/>
            <person name="Narusaka M."/>
            <person name="Narusaka Y."/>
            <person name="Takano Y."/>
            <person name="Kubo Y."/>
            <person name="Shirasu K."/>
        </authorList>
    </citation>
    <scope>GENOME REANNOTATION</scope>
    <source>
        <strain evidence="3">104-T / ATCC 96160 / CBS 514.97 / LARS 414 / MAFF 240422</strain>
    </source>
</reference>
<protein>
    <submittedName>
        <fullName evidence="2">Uncharacterized protein</fullName>
    </submittedName>
</protein>
<feature type="region of interest" description="Disordered" evidence="1">
    <location>
        <begin position="1"/>
        <end position="38"/>
    </location>
</feature>
<evidence type="ECO:0000256" key="1">
    <source>
        <dbReference type="SAM" id="MobiDB-lite"/>
    </source>
</evidence>
<dbReference type="AlphaFoldDB" id="A0A484G142"/>
<evidence type="ECO:0000313" key="3">
    <source>
        <dbReference type="Proteomes" id="UP000014480"/>
    </source>
</evidence>
<sequence length="84" mass="9110">MENFAAHCTGSDRARGSTGSEARADDSDDTSGLSLHGRDTERGVMQFVNGRQCALFEPGPSSILPWILPWIRTIIRGGQCARSM</sequence>
<keyword evidence="3" id="KW-1185">Reference proteome</keyword>
<name>A0A484G142_COLOR</name>
<comment type="caution">
    <text evidence="2">The sequence shown here is derived from an EMBL/GenBank/DDBJ whole genome shotgun (WGS) entry which is preliminary data.</text>
</comment>
<dbReference type="EMBL" id="AMCV02000005">
    <property type="protein sequence ID" value="TDZ23878.1"/>
    <property type="molecule type" value="Genomic_DNA"/>
</dbReference>
<gene>
    <name evidence="2" type="ORF">Cob_v003187</name>
</gene>
<proteinExistence type="predicted"/>
<dbReference type="Proteomes" id="UP000014480">
    <property type="component" value="Unassembled WGS sequence"/>
</dbReference>